<gene>
    <name evidence="4" type="ORF">JD276_07935</name>
</gene>
<organism evidence="4 5">
    <name type="scientific">Leucobacter chromiisoli</name>
    <dbReference type="NCBI Taxonomy" id="2796471"/>
    <lineage>
        <taxon>Bacteria</taxon>
        <taxon>Bacillati</taxon>
        <taxon>Actinomycetota</taxon>
        <taxon>Actinomycetes</taxon>
        <taxon>Micrococcales</taxon>
        <taxon>Microbacteriaceae</taxon>
        <taxon>Leucobacter</taxon>
    </lineage>
</organism>
<evidence type="ECO:0000313" key="5">
    <source>
        <dbReference type="Proteomes" id="UP000608530"/>
    </source>
</evidence>
<feature type="compositionally biased region" description="Low complexity" evidence="1">
    <location>
        <begin position="45"/>
        <end position="73"/>
    </location>
</feature>
<accession>A0A934Q7M5</accession>
<dbReference type="RefSeq" id="WP_200115109.1">
    <property type="nucleotide sequence ID" value="NZ_JAEHOH010000010.1"/>
</dbReference>
<feature type="region of interest" description="Disordered" evidence="1">
    <location>
        <begin position="304"/>
        <end position="329"/>
    </location>
</feature>
<feature type="chain" id="PRO_5038014569" evidence="3">
    <location>
        <begin position="27"/>
        <end position="464"/>
    </location>
</feature>
<keyword evidence="3" id="KW-0732">Signal</keyword>
<keyword evidence="5" id="KW-1185">Reference proteome</keyword>
<feature type="region of interest" description="Disordered" evidence="1">
    <location>
        <begin position="359"/>
        <end position="411"/>
    </location>
</feature>
<proteinExistence type="predicted"/>
<name>A0A934Q7M5_9MICO</name>
<dbReference type="Proteomes" id="UP000608530">
    <property type="component" value="Unassembled WGS sequence"/>
</dbReference>
<evidence type="ECO:0000313" key="4">
    <source>
        <dbReference type="EMBL" id="MBK0418963.1"/>
    </source>
</evidence>
<sequence length="464" mass="48030">MRRLTRATVAVVLGAIALTASGPAPALGLPGPPDARVEPRSDPGDAAGETSSAETTSDETGSGETGSGETSSDGAADLQVLLMPYWLGHGSPVNALVAVRNNGTTVSTGHTLQFAPQLGSDRTVTVRTEGCTEDGRGFRCVSGALRPGEMRQYHFVFSVPSAEGELWPPFWIASVAGAEPDLDSDNDRAVLELPDSTHVQIESDITTRVEDVDGDGRATPGERMEVYVYFANDSAYELQDVQVEISGTVNDHRRLPETIAPGEETTVRFDATVPDLGPEATSGASAHVMARAVGGSVSTSTGTLMLLGPYASPNPEGPLGPQPEPTKHDPLSGTVVDLEAELAARQWVEEWRRLEERRASQVEGDLGEPATETDAGTDAAGSEVEEPGLTTAAIPDPGRPRKATDAAPADPGVAGVGAGQLATAGIGALRGPIIAASALVGLGVILAQIGISRQISAARPRRFG</sequence>
<feature type="region of interest" description="Disordered" evidence="1">
    <location>
        <begin position="22"/>
        <end position="73"/>
    </location>
</feature>
<feature type="transmembrane region" description="Helical" evidence="2">
    <location>
        <begin position="433"/>
        <end position="452"/>
    </location>
</feature>
<protein>
    <submittedName>
        <fullName evidence="4">Uncharacterized protein</fullName>
    </submittedName>
</protein>
<feature type="compositionally biased region" description="Pro residues" evidence="1">
    <location>
        <begin position="315"/>
        <end position="324"/>
    </location>
</feature>
<keyword evidence="2" id="KW-0812">Transmembrane</keyword>
<evidence type="ECO:0000256" key="3">
    <source>
        <dbReference type="SAM" id="SignalP"/>
    </source>
</evidence>
<comment type="caution">
    <text evidence="4">The sequence shown here is derived from an EMBL/GenBank/DDBJ whole genome shotgun (WGS) entry which is preliminary data.</text>
</comment>
<dbReference type="EMBL" id="JAEHOH010000010">
    <property type="protein sequence ID" value="MBK0418963.1"/>
    <property type="molecule type" value="Genomic_DNA"/>
</dbReference>
<dbReference type="AlphaFoldDB" id="A0A934Q7M5"/>
<evidence type="ECO:0000256" key="2">
    <source>
        <dbReference type="SAM" id="Phobius"/>
    </source>
</evidence>
<keyword evidence="2" id="KW-0472">Membrane</keyword>
<reference evidence="4" key="1">
    <citation type="submission" date="2020-12" db="EMBL/GenBank/DDBJ databases">
        <title>Leucobacter sp. CAS1, isolated from Chromium sludge.</title>
        <authorList>
            <person name="Xu Z."/>
        </authorList>
    </citation>
    <scope>NUCLEOTIDE SEQUENCE</scope>
    <source>
        <strain evidence="4">CSA1</strain>
    </source>
</reference>
<feature type="signal peptide" evidence="3">
    <location>
        <begin position="1"/>
        <end position="26"/>
    </location>
</feature>
<keyword evidence="2" id="KW-1133">Transmembrane helix</keyword>
<evidence type="ECO:0000256" key="1">
    <source>
        <dbReference type="SAM" id="MobiDB-lite"/>
    </source>
</evidence>
<feature type="compositionally biased region" description="Low complexity" evidence="1">
    <location>
        <begin position="370"/>
        <end position="381"/>
    </location>
</feature>